<dbReference type="Gene3D" id="3.30.1240.10">
    <property type="match status" value="1"/>
</dbReference>
<accession>A0A852ZSI2</accession>
<gene>
    <name evidence="2" type="ORF">FHU37_001163</name>
</gene>
<organism evidence="2 3">
    <name type="scientific">Allostreptomyces psammosilenae</name>
    <dbReference type="NCBI Taxonomy" id="1892865"/>
    <lineage>
        <taxon>Bacteria</taxon>
        <taxon>Bacillati</taxon>
        <taxon>Actinomycetota</taxon>
        <taxon>Actinomycetes</taxon>
        <taxon>Kitasatosporales</taxon>
        <taxon>Streptomycetaceae</taxon>
        <taxon>Allostreptomyces</taxon>
    </lineage>
</organism>
<dbReference type="EMBL" id="JACBZD010000001">
    <property type="protein sequence ID" value="NYI04220.1"/>
    <property type="molecule type" value="Genomic_DNA"/>
</dbReference>
<dbReference type="NCBIfam" id="TIGR01484">
    <property type="entry name" value="HAD-SF-IIB"/>
    <property type="match status" value="1"/>
</dbReference>
<evidence type="ECO:0000313" key="2">
    <source>
        <dbReference type="EMBL" id="NYI04220.1"/>
    </source>
</evidence>
<dbReference type="GO" id="GO:0000287">
    <property type="term" value="F:magnesium ion binding"/>
    <property type="evidence" value="ECO:0007669"/>
    <property type="project" value="TreeGrafter"/>
</dbReference>
<protein>
    <recommendedName>
        <fullName evidence="4">Hydrolase</fullName>
    </recommendedName>
</protein>
<keyword evidence="3" id="KW-1185">Reference proteome</keyword>
<evidence type="ECO:0000256" key="1">
    <source>
        <dbReference type="SAM" id="MobiDB-lite"/>
    </source>
</evidence>
<dbReference type="GO" id="GO:0005829">
    <property type="term" value="C:cytosol"/>
    <property type="evidence" value="ECO:0007669"/>
    <property type="project" value="TreeGrafter"/>
</dbReference>
<sequence>MAADSHPPASLPTTAPVLTPPLPPATADGRPRPHGSQPARPHPGGRFRAVATDLDGTLLRGDLTVSERSRRALGLAVRAGARHIVVTGRPVPGCRPILDALGYRGLAVCGQGTQLYDAGTHRLLAAYTLDREVARAVVARTAAELGPLQLAVVTAGLDGRFVVGPGFDRRPRRGWGVVEDPEELWSGPIEKVLLRHPTLPDAAIAAAAERAAGGEATVTHAGERLVEILPAGVTKASGLRLAAERLGFRPEETIAFGDMPNDLPMFEWAGYGVAMANAHPSLLAVADEIAPGNEEDGVAAVLERVFGGAPGGAAPVAGPATADPAADSPLLSPASGGHP</sequence>
<evidence type="ECO:0008006" key="4">
    <source>
        <dbReference type="Google" id="ProtNLM"/>
    </source>
</evidence>
<dbReference type="InterPro" id="IPR023214">
    <property type="entry name" value="HAD_sf"/>
</dbReference>
<dbReference type="Gene3D" id="3.40.50.1000">
    <property type="entry name" value="HAD superfamily/HAD-like"/>
    <property type="match status" value="1"/>
</dbReference>
<dbReference type="Pfam" id="PF08282">
    <property type="entry name" value="Hydrolase_3"/>
    <property type="match status" value="1"/>
</dbReference>
<evidence type="ECO:0000313" key="3">
    <source>
        <dbReference type="Proteomes" id="UP000567795"/>
    </source>
</evidence>
<proteinExistence type="predicted"/>
<dbReference type="PANTHER" id="PTHR10000">
    <property type="entry name" value="PHOSPHOSERINE PHOSPHATASE"/>
    <property type="match status" value="1"/>
</dbReference>
<dbReference type="AlphaFoldDB" id="A0A852ZSI2"/>
<name>A0A852ZSI2_9ACTN</name>
<feature type="region of interest" description="Disordered" evidence="1">
    <location>
        <begin position="1"/>
        <end position="47"/>
    </location>
</feature>
<reference evidence="2 3" key="1">
    <citation type="submission" date="2020-07" db="EMBL/GenBank/DDBJ databases">
        <title>Sequencing the genomes of 1000 actinobacteria strains.</title>
        <authorList>
            <person name="Klenk H.-P."/>
        </authorList>
    </citation>
    <scope>NUCLEOTIDE SEQUENCE [LARGE SCALE GENOMIC DNA]</scope>
    <source>
        <strain evidence="2 3">DSM 42178</strain>
    </source>
</reference>
<comment type="caution">
    <text evidence="2">The sequence shown here is derived from an EMBL/GenBank/DDBJ whole genome shotgun (WGS) entry which is preliminary data.</text>
</comment>
<dbReference type="RefSeq" id="WP_179813153.1">
    <property type="nucleotide sequence ID" value="NZ_JACBZD010000001.1"/>
</dbReference>
<dbReference type="InterPro" id="IPR036412">
    <property type="entry name" value="HAD-like_sf"/>
</dbReference>
<feature type="compositionally biased region" description="Low complexity" evidence="1">
    <location>
        <begin position="7"/>
        <end position="17"/>
    </location>
</feature>
<feature type="compositionally biased region" description="Low complexity" evidence="1">
    <location>
        <begin position="312"/>
        <end position="329"/>
    </location>
</feature>
<dbReference type="GO" id="GO:0016791">
    <property type="term" value="F:phosphatase activity"/>
    <property type="evidence" value="ECO:0007669"/>
    <property type="project" value="TreeGrafter"/>
</dbReference>
<dbReference type="PANTHER" id="PTHR10000:SF8">
    <property type="entry name" value="HAD SUPERFAMILY HYDROLASE-LIKE, TYPE 3"/>
    <property type="match status" value="1"/>
</dbReference>
<dbReference type="Proteomes" id="UP000567795">
    <property type="component" value="Unassembled WGS sequence"/>
</dbReference>
<dbReference type="SUPFAM" id="SSF56784">
    <property type="entry name" value="HAD-like"/>
    <property type="match status" value="1"/>
</dbReference>
<feature type="region of interest" description="Disordered" evidence="1">
    <location>
        <begin position="312"/>
        <end position="339"/>
    </location>
</feature>
<dbReference type="InterPro" id="IPR006379">
    <property type="entry name" value="HAD-SF_hydro_IIB"/>
</dbReference>